<gene>
    <name evidence="3" type="ORF">C8D89_102188</name>
</gene>
<dbReference type="SUPFAM" id="SSF53300">
    <property type="entry name" value="vWA-like"/>
    <property type="match status" value="1"/>
</dbReference>
<dbReference type="AlphaFoldDB" id="A0A2U1FLY4"/>
<proteinExistence type="predicted"/>
<feature type="compositionally biased region" description="Basic and acidic residues" evidence="1">
    <location>
        <begin position="11"/>
        <end position="25"/>
    </location>
</feature>
<keyword evidence="4" id="KW-1185">Reference proteome</keyword>
<protein>
    <submittedName>
        <fullName evidence="3">Mg-chelatase subunit ChlD</fullName>
    </submittedName>
</protein>
<dbReference type="InterPro" id="IPR036465">
    <property type="entry name" value="vWFA_dom_sf"/>
</dbReference>
<dbReference type="InterPro" id="IPR002035">
    <property type="entry name" value="VWF_A"/>
</dbReference>
<evidence type="ECO:0000313" key="3">
    <source>
        <dbReference type="EMBL" id="PVZ13040.1"/>
    </source>
</evidence>
<sequence length="309" mass="32268">MVSDPRGVADLLRDQARRTETRADLQRRHDDLEQVTPTVGVLDEAAMAGAYAEDPDAAVDLLADLARTTDPTLRAKARRLAVRLLVPPARSGETRRRGSSRLATVGGEGLDLDLDATLERSLAHRPIRAEDLRWRGWRSPGRAIVLLVDASGSVAGKPLTTAVTTAGALAAGLRGDDELAVIAFWSRAVVLRHLCSPAPPSAVLDALLDLRGGSTTDLALGLRTALAQAASARVPHADVLVLTDGAWNEGADPAPVAGAAGAARVHTLVTVDDEEARTSCARLAAAGGGRSVPLHRPSDAPAAVRAVLR</sequence>
<dbReference type="Pfam" id="PF05762">
    <property type="entry name" value="VWA_CoxE"/>
    <property type="match status" value="1"/>
</dbReference>
<dbReference type="Proteomes" id="UP000245639">
    <property type="component" value="Unassembled WGS sequence"/>
</dbReference>
<evidence type="ECO:0000259" key="2">
    <source>
        <dbReference type="SMART" id="SM00327"/>
    </source>
</evidence>
<comment type="caution">
    <text evidence="3">The sequence shown here is derived from an EMBL/GenBank/DDBJ whole genome shotgun (WGS) entry which is preliminary data.</text>
</comment>
<dbReference type="InterPro" id="IPR008912">
    <property type="entry name" value="Uncharacterised_CoxE"/>
</dbReference>
<evidence type="ECO:0000256" key="1">
    <source>
        <dbReference type="SAM" id="MobiDB-lite"/>
    </source>
</evidence>
<reference evidence="3 4" key="1">
    <citation type="submission" date="2018-04" db="EMBL/GenBank/DDBJ databases">
        <title>Genomic Encyclopedia of Type Strains, Phase IV (KMG-IV): sequencing the most valuable type-strain genomes for metagenomic binning, comparative biology and taxonomic classification.</title>
        <authorList>
            <person name="Goeker M."/>
        </authorList>
    </citation>
    <scope>NUCLEOTIDE SEQUENCE [LARGE SCALE GENOMIC DNA]</scope>
    <source>
        <strain evidence="3 4">DSM 45771</strain>
    </source>
</reference>
<dbReference type="EMBL" id="QEKW01000002">
    <property type="protein sequence ID" value="PVZ13040.1"/>
    <property type="molecule type" value="Genomic_DNA"/>
</dbReference>
<feature type="domain" description="VWFA" evidence="2">
    <location>
        <begin position="141"/>
        <end position="306"/>
    </location>
</feature>
<evidence type="ECO:0000313" key="4">
    <source>
        <dbReference type="Proteomes" id="UP000245639"/>
    </source>
</evidence>
<dbReference type="CDD" id="cd00198">
    <property type="entry name" value="vWFA"/>
    <property type="match status" value="1"/>
</dbReference>
<dbReference type="SMART" id="SM00327">
    <property type="entry name" value="VWA"/>
    <property type="match status" value="1"/>
</dbReference>
<dbReference type="Gene3D" id="3.40.50.410">
    <property type="entry name" value="von Willebrand factor, type A domain"/>
    <property type="match status" value="1"/>
</dbReference>
<feature type="region of interest" description="Disordered" evidence="1">
    <location>
        <begin position="1"/>
        <end position="25"/>
    </location>
</feature>
<name>A0A2U1FLY4_9PSEU</name>
<organism evidence="3 4">
    <name type="scientific">Actinomycetospora cinnamomea</name>
    <dbReference type="NCBI Taxonomy" id="663609"/>
    <lineage>
        <taxon>Bacteria</taxon>
        <taxon>Bacillati</taxon>
        <taxon>Actinomycetota</taxon>
        <taxon>Actinomycetes</taxon>
        <taxon>Pseudonocardiales</taxon>
        <taxon>Pseudonocardiaceae</taxon>
        <taxon>Actinomycetospora</taxon>
    </lineage>
</organism>
<accession>A0A2U1FLY4</accession>